<organism evidence="1">
    <name type="scientific">Anguilla anguilla</name>
    <name type="common">European freshwater eel</name>
    <name type="synonym">Muraena anguilla</name>
    <dbReference type="NCBI Taxonomy" id="7936"/>
    <lineage>
        <taxon>Eukaryota</taxon>
        <taxon>Metazoa</taxon>
        <taxon>Chordata</taxon>
        <taxon>Craniata</taxon>
        <taxon>Vertebrata</taxon>
        <taxon>Euteleostomi</taxon>
        <taxon>Actinopterygii</taxon>
        <taxon>Neopterygii</taxon>
        <taxon>Teleostei</taxon>
        <taxon>Anguilliformes</taxon>
        <taxon>Anguillidae</taxon>
        <taxon>Anguilla</taxon>
    </lineage>
</organism>
<proteinExistence type="predicted"/>
<dbReference type="EMBL" id="GBXM01078591">
    <property type="protein sequence ID" value="JAH29986.1"/>
    <property type="molecule type" value="Transcribed_RNA"/>
</dbReference>
<name>A0A0E9RLG5_ANGAN</name>
<protein>
    <submittedName>
        <fullName evidence="1">Uncharacterized protein</fullName>
    </submittedName>
</protein>
<reference evidence="1" key="1">
    <citation type="submission" date="2014-11" db="EMBL/GenBank/DDBJ databases">
        <authorList>
            <person name="Amaro Gonzalez C."/>
        </authorList>
    </citation>
    <scope>NUCLEOTIDE SEQUENCE</scope>
</reference>
<evidence type="ECO:0000313" key="1">
    <source>
        <dbReference type="EMBL" id="JAH29986.1"/>
    </source>
</evidence>
<sequence>MYIPFVVLKLCVQCSLENQQIQLAKWVKNECLCFREQCNRILNFQMFPYIPPINIPLQVFTLRVLLSVSQQSPW</sequence>
<reference evidence="1" key="2">
    <citation type="journal article" date="2015" name="Fish Shellfish Immunol.">
        <title>Early steps in the European eel (Anguilla anguilla)-Vibrio vulnificus interaction in the gills: Role of the RtxA13 toxin.</title>
        <authorList>
            <person name="Callol A."/>
            <person name="Pajuelo D."/>
            <person name="Ebbesson L."/>
            <person name="Teles M."/>
            <person name="MacKenzie S."/>
            <person name="Amaro C."/>
        </authorList>
    </citation>
    <scope>NUCLEOTIDE SEQUENCE</scope>
</reference>
<accession>A0A0E9RLG5</accession>
<dbReference type="AlphaFoldDB" id="A0A0E9RLG5"/>